<evidence type="ECO:0000313" key="3">
    <source>
        <dbReference type="Proteomes" id="UP000306409"/>
    </source>
</evidence>
<reference evidence="2 3" key="1">
    <citation type="submission" date="2020-09" db="EMBL/GenBank/DDBJ databases">
        <title>Characterization and genome sequencing of Ruminiclostridium sp. nov. MA18.</title>
        <authorList>
            <person name="Rettenmaier R."/>
            <person name="Kowollik M.-L."/>
            <person name="Liebl W."/>
            <person name="Zverlov V."/>
        </authorList>
    </citation>
    <scope>NUCLEOTIDE SEQUENCE [LARGE SCALE GENOMIC DNA]</scope>
    <source>
        <strain evidence="2 3">MA18</strain>
    </source>
</reference>
<protein>
    <submittedName>
        <fullName evidence="2">Uncharacterized protein</fullName>
    </submittedName>
</protein>
<dbReference type="RefSeq" id="WP_190530300.1">
    <property type="nucleotide sequence ID" value="NZ_CP061336.1"/>
</dbReference>
<sequence length="1809" mass="195676">MKVEAVPNLPMVTVQPGFAINRVLDEKTNEKISQEIWVFEEDTNRTLDLSPIGIGKNIYITVSYKKELVDIDTVKGGDTPIHIWEHAEINASAERPKDESKDIIIACVQLVIKDGIMIVDPSNIVYDYILDENGKKVNVCTYAVTQGNTGEFQKIKIGNKDKLNLPYINGITSEAENGIDGLEVNSAYTNFTGKVTTGDFNTNGDAKVNGNLSVRSNNKPVFNVDTKGNMQVSSTATVTGMLTAAGGLNVSGTNAVIGTENVEFSGNTILLNKYTSDKGETTTKDTVSGIEVYRGGVPTPNAKIVWDEADGTWKAGTDKEDNNDKSGLYNLAYGDAWDTMKDKRNADAYHHHAKLCFEHDGYGISVDENGNATIDKSVTISGDIFANGGIITPYELIDSDDVTTQKRAKLVWNSQQEKWQICILTRDKEEIDKWIEGEPYNIAYGEEWEVLTNKSTADKYHHHSEFYNSNDGQVVMGVSNDGDVQVSNNLEVAKDLIVVGNLDVKGTHIISQKISHEVTENAIVVNMPNQDGKYAAEAGLEVYRGKNLDNARLIWDEASDSWKLGIGNNLSEIPSGEKWNYITGGEIVDHLHKHTSLNTVDGNKVLSVDKSGYIKAEKDMSVNGCISVKKDASVSGELVVNGSAVFNGNITVMGTQTVVNAIKMEVDNNTILVNKRIDSGKGDYKFDGGLEVYRGKDNPTAKLIWDEAEEQWKVGISGDLYDLPYGDDWDKLTTLDFADTLHKHSMICKEDGDPIIELDGNEVLVEGSMKIKGDLNVTGKTITKNKENEITDEAFLIINNKDNDNFSLSEAGIEVYRGNLKDKARIVWDEYSKKWKIGIGSKLKDIICDNPTQLYNERGDVLGLSVRAAGNVDIAHDLNVGQDLTITGSLDVRGGLTRINSSNIEIVSNIITMNRFDSGTISKKSNTGISVYRGDDAKTAVMVWDEANGCWKMGLTSIDKLNPSTPITDPSNTDPSNADPSNTDPSTIDDATYFKVFNDGSIEATNATITKELKLENASVQGELFVKNGINAIDNSKNAFIKWNENRWEIGSSNVNVLTVKDERRVGIGDNANNANLDVYGSAYISSAMTVKGSLEVSEKTTLNEVSATTLKVGNNLSFTKSGLEVSRFDEDGNKLAPAKINWNEKDGCWQFGTTEENMISLTPTGEGEHAHNVLYTEDKKNPVVTVSDMGYVGVRTTKPTTHFEVSGNAKIKEKLEAKTVDISNDTTIGGKATIAGKVTIGSSNKEQPAYEIHRGATKQPAKLCWDEERKVWQAGYDNIIKDISLSDHKHTELGDVKGVTDKISVDGSNINMGTNITEVNLKVNGNTTITGNLIVKEPNKSTDLGIATIESLTVNKGLKVNNGPRNPKAQIIWENEKWKAGTEDGVTEISLAGHTHNALQSTIDAGRDALKVDIIDNKDAIVLGTTANKVNLEVNGDAKITGAATISGAATITGAATISGGATIGGRLSAHTLASNEGLRVARGGGKPNAIIKWNEDNECWQAGIDGGSIENISLADHKHNALKSINDATKEALKVANVENKETIVLGTTNDKVNLEVNGDAKITGGATIGGRLSAITLASNEGLRVARGGGKPNAIIKWNEDNECWQAGIDGGSIENISLADHKHNALKSINDATKEALKVANVENKETIVLGTTNDKVNLEVNGDAKITGGATIGGRLSAHTLASNEGLRVARGGGKPNAIIKWNEDNECWQAGIDGGDIQNISLADHKHNALQSSIESGKEVLKVTADDNIEIGTEAEDANLKVFGSITATKGLKIVQDDKTYILKVVEDDINNTYKLQIEALEA</sequence>
<dbReference type="KEGG" id="rher:EHE19_012880"/>
<organism evidence="2 3">
    <name type="scientific">Ruminiclostridium herbifermentans</name>
    <dbReference type="NCBI Taxonomy" id="2488810"/>
    <lineage>
        <taxon>Bacteria</taxon>
        <taxon>Bacillati</taxon>
        <taxon>Bacillota</taxon>
        <taxon>Clostridia</taxon>
        <taxon>Eubacteriales</taxon>
        <taxon>Oscillospiraceae</taxon>
        <taxon>Ruminiclostridium</taxon>
    </lineage>
</organism>
<feature type="region of interest" description="Disordered" evidence="1">
    <location>
        <begin position="962"/>
        <end position="986"/>
    </location>
</feature>
<keyword evidence="3" id="KW-1185">Reference proteome</keyword>
<dbReference type="EMBL" id="CP061336">
    <property type="protein sequence ID" value="QNU65794.1"/>
    <property type="molecule type" value="Genomic_DNA"/>
</dbReference>
<evidence type="ECO:0000313" key="2">
    <source>
        <dbReference type="EMBL" id="QNU65794.1"/>
    </source>
</evidence>
<name>A0A7H1VK82_9FIRM</name>
<dbReference type="Proteomes" id="UP000306409">
    <property type="component" value="Chromosome"/>
</dbReference>
<accession>A0A7H1VK82</accession>
<evidence type="ECO:0000256" key="1">
    <source>
        <dbReference type="SAM" id="MobiDB-lite"/>
    </source>
</evidence>
<proteinExistence type="predicted"/>
<gene>
    <name evidence="2" type="ORF">EHE19_012880</name>
</gene>